<comment type="caution">
    <text evidence="2">The sequence shown here is derived from an EMBL/GenBank/DDBJ whole genome shotgun (WGS) entry which is preliminary data.</text>
</comment>
<dbReference type="Gene3D" id="3.80.10.10">
    <property type="entry name" value="Ribonuclease Inhibitor"/>
    <property type="match status" value="1"/>
</dbReference>
<dbReference type="SUPFAM" id="SSF52047">
    <property type="entry name" value="RNI-like"/>
    <property type="match status" value="1"/>
</dbReference>
<gene>
    <name evidence="2" type="ORF">CBR_g49577</name>
</gene>
<dbReference type="InterPro" id="IPR032675">
    <property type="entry name" value="LRR_dom_sf"/>
</dbReference>
<organism evidence="2 3">
    <name type="scientific">Chara braunii</name>
    <name type="common">Braun's stonewort</name>
    <dbReference type="NCBI Taxonomy" id="69332"/>
    <lineage>
        <taxon>Eukaryota</taxon>
        <taxon>Viridiplantae</taxon>
        <taxon>Streptophyta</taxon>
        <taxon>Charophyceae</taxon>
        <taxon>Charales</taxon>
        <taxon>Characeae</taxon>
        <taxon>Chara</taxon>
    </lineage>
</organism>
<dbReference type="Proteomes" id="UP000265515">
    <property type="component" value="Unassembled WGS sequence"/>
</dbReference>
<feature type="region of interest" description="Disordered" evidence="1">
    <location>
        <begin position="1"/>
        <end position="32"/>
    </location>
</feature>
<dbReference type="OrthoDB" id="1931399at2759"/>
<accession>A0A388M560</accession>
<name>A0A388M560_CHABU</name>
<dbReference type="EMBL" id="BFEA01000757">
    <property type="protein sequence ID" value="GBG89724.1"/>
    <property type="molecule type" value="Genomic_DNA"/>
</dbReference>
<reference evidence="2 3" key="1">
    <citation type="journal article" date="2018" name="Cell">
        <title>The Chara Genome: Secondary Complexity and Implications for Plant Terrestrialization.</title>
        <authorList>
            <person name="Nishiyama T."/>
            <person name="Sakayama H."/>
            <person name="Vries J.D."/>
            <person name="Buschmann H."/>
            <person name="Saint-Marcoux D."/>
            <person name="Ullrich K.K."/>
            <person name="Haas F.B."/>
            <person name="Vanderstraeten L."/>
            <person name="Becker D."/>
            <person name="Lang D."/>
            <person name="Vosolsobe S."/>
            <person name="Rombauts S."/>
            <person name="Wilhelmsson P.K.I."/>
            <person name="Janitza P."/>
            <person name="Kern R."/>
            <person name="Heyl A."/>
            <person name="Rumpler F."/>
            <person name="Villalobos L.I.A.C."/>
            <person name="Clay J.M."/>
            <person name="Skokan R."/>
            <person name="Toyoda A."/>
            <person name="Suzuki Y."/>
            <person name="Kagoshima H."/>
            <person name="Schijlen E."/>
            <person name="Tajeshwar N."/>
            <person name="Catarino B."/>
            <person name="Hetherington A.J."/>
            <person name="Saltykova A."/>
            <person name="Bonnot C."/>
            <person name="Breuninger H."/>
            <person name="Symeonidi A."/>
            <person name="Radhakrishnan G.V."/>
            <person name="Van Nieuwerburgh F."/>
            <person name="Deforce D."/>
            <person name="Chang C."/>
            <person name="Karol K.G."/>
            <person name="Hedrich R."/>
            <person name="Ulvskov P."/>
            <person name="Glockner G."/>
            <person name="Delwiche C.F."/>
            <person name="Petrasek J."/>
            <person name="Van de Peer Y."/>
            <person name="Friml J."/>
            <person name="Beilby M."/>
            <person name="Dolan L."/>
            <person name="Kohara Y."/>
            <person name="Sugano S."/>
            <person name="Fujiyama A."/>
            <person name="Delaux P.-M."/>
            <person name="Quint M."/>
            <person name="TheiBen G."/>
            <person name="Hagemann M."/>
            <person name="Harholt J."/>
            <person name="Dunand C."/>
            <person name="Zachgo S."/>
            <person name="Langdale J."/>
            <person name="Maumus F."/>
            <person name="Straeten D.V.D."/>
            <person name="Gould S.B."/>
            <person name="Rensing S.A."/>
        </authorList>
    </citation>
    <scope>NUCLEOTIDE SEQUENCE [LARGE SCALE GENOMIC DNA]</scope>
    <source>
        <strain evidence="2 3">S276</strain>
    </source>
</reference>
<protein>
    <submittedName>
        <fullName evidence="2">Uncharacterized protein</fullName>
    </submittedName>
</protein>
<proteinExistence type="predicted"/>
<evidence type="ECO:0000256" key="1">
    <source>
        <dbReference type="SAM" id="MobiDB-lite"/>
    </source>
</evidence>
<dbReference type="AlphaFoldDB" id="A0A388M560"/>
<sequence>MRNYGGKRTVAGKGWHDEGPAGVAGTREENQRVKWKRAYRADVVGFTSLARAGGARSEWMPYRGRAHIRRGEEEEEEEEEQEEAEAAAGLIAGREASSSERLPSITTVMGGHVLSLVDLSSAVVACHVDKFTWQLDILPPEIGLMVWREVVKRPERVSLSVLQAFARAFWRPCHVDLSGCAGLIYPSPKSLRHLEAVSTSLVRLNLSACAWLQDLSFLKLLINLQCLNLRDCFQLNGSHLADLQELQELRCLNLENVYGIDDMYAAFYLPRVPNLMAVNLSGTAIGDLLIETATYGLRLKNWSERSQRVQTSKAGGDAAQLGEHFRCRDQACAVRVGGPGMGPGYLSEDCVGTKGVSSASLFSSGNLQQHSHRNESNEMEDHHHGVMACSERRGSLADLQGNAESCGVRSDSGASSFEGWPICNWKYLSVKRTRVTNAIVSHLVALQGIVFLDARQTEVTGKALQPLKSKFKMLTPPNNSKILSRSNSLLVSADRGVCACDGLRNTGVLAPLAGAKRAWMTEWEQEGMQMLLQSEAGAQ</sequence>
<evidence type="ECO:0000313" key="2">
    <source>
        <dbReference type="EMBL" id="GBG89724.1"/>
    </source>
</evidence>
<evidence type="ECO:0000313" key="3">
    <source>
        <dbReference type="Proteomes" id="UP000265515"/>
    </source>
</evidence>
<dbReference type="Gramene" id="GBG89724">
    <property type="protein sequence ID" value="GBG89724"/>
    <property type="gene ID" value="CBR_g49577"/>
</dbReference>
<keyword evidence="3" id="KW-1185">Reference proteome</keyword>